<dbReference type="PANTHER" id="PTHR34545:SF8">
    <property type="entry name" value="CLAVATA3_ESR (CLE)-RELATED PROTEIN 21"/>
    <property type="match status" value="1"/>
</dbReference>
<feature type="signal peptide" evidence="1">
    <location>
        <begin position="1"/>
        <end position="26"/>
    </location>
</feature>
<evidence type="ECO:0000313" key="3">
    <source>
        <dbReference type="Proteomes" id="UP001279734"/>
    </source>
</evidence>
<keyword evidence="3" id="KW-1185">Reference proteome</keyword>
<dbReference type="AlphaFoldDB" id="A0AAD3Y6W1"/>
<protein>
    <submittedName>
        <fullName evidence="2">Uncharacterized protein</fullName>
    </submittedName>
</protein>
<reference evidence="2" key="1">
    <citation type="submission" date="2023-05" db="EMBL/GenBank/DDBJ databases">
        <title>Nepenthes gracilis genome sequencing.</title>
        <authorList>
            <person name="Fukushima K."/>
        </authorList>
    </citation>
    <scope>NUCLEOTIDE SEQUENCE</scope>
    <source>
        <strain evidence="2">SING2019-196</strain>
    </source>
</reference>
<evidence type="ECO:0000256" key="1">
    <source>
        <dbReference type="SAM" id="SignalP"/>
    </source>
</evidence>
<gene>
    <name evidence="2" type="ORF">Nepgr_031257</name>
</gene>
<evidence type="ECO:0000313" key="2">
    <source>
        <dbReference type="EMBL" id="GMH29414.1"/>
    </source>
</evidence>
<organism evidence="2 3">
    <name type="scientific">Nepenthes gracilis</name>
    <name type="common">Slender pitcher plant</name>
    <dbReference type="NCBI Taxonomy" id="150966"/>
    <lineage>
        <taxon>Eukaryota</taxon>
        <taxon>Viridiplantae</taxon>
        <taxon>Streptophyta</taxon>
        <taxon>Embryophyta</taxon>
        <taxon>Tracheophyta</taxon>
        <taxon>Spermatophyta</taxon>
        <taxon>Magnoliopsida</taxon>
        <taxon>eudicotyledons</taxon>
        <taxon>Gunneridae</taxon>
        <taxon>Pentapetalae</taxon>
        <taxon>Caryophyllales</taxon>
        <taxon>Nepenthaceae</taxon>
        <taxon>Nepenthes</taxon>
    </lineage>
</organism>
<name>A0AAD3Y6W1_NEPGR</name>
<sequence length="83" mass="9718">MAMLRKQQVVCLFLLLLMLFPSETPSFADGHGRFKKLRTGSSSTKLNHVRRHDFFRRNAGKNEEIFDDQKRKIHTGPNPLHNR</sequence>
<accession>A0AAD3Y6W1</accession>
<comment type="caution">
    <text evidence="2">The sequence shown here is derived from an EMBL/GenBank/DDBJ whole genome shotgun (WGS) entry which is preliminary data.</text>
</comment>
<dbReference type="GO" id="GO:0048731">
    <property type="term" value="P:system development"/>
    <property type="evidence" value="ECO:0007669"/>
    <property type="project" value="InterPro"/>
</dbReference>
<dbReference type="Proteomes" id="UP001279734">
    <property type="component" value="Unassembled WGS sequence"/>
</dbReference>
<dbReference type="EMBL" id="BSYO01000036">
    <property type="protein sequence ID" value="GMH29414.1"/>
    <property type="molecule type" value="Genomic_DNA"/>
</dbReference>
<keyword evidence="1" id="KW-0732">Signal</keyword>
<proteinExistence type="predicted"/>
<dbReference type="PANTHER" id="PTHR34545">
    <property type="entry name" value="CLAVATA3/ESR (CLE)-RELATED PROTEIN 22"/>
    <property type="match status" value="1"/>
</dbReference>
<dbReference type="InterPro" id="IPR033249">
    <property type="entry name" value="CLE_plant"/>
</dbReference>
<feature type="chain" id="PRO_5042235806" evidence="1">
    <location>
        <begin position="27"/>
        <end position="83"/>
    </location>
</feature>